<comment type="catalytic activity">
    <reaction evidence="6">
        <text>N(6)-[(R)-S(8)-aminomethyldihydrolipoyl]-L-lysyl-[protein] + (6S)-5,6,7,8-tetrahydrofolate = N(6)-[(R)-dihydrolipoyl]-L-lysyl-[protein] + (6R)-5,10-methylene-5,6,7,8-tetrahydrofolate + NH4(+)</text>
        <dbReference type="Rhea" id="RHEA:16945"/>
        <dbReference type="Rhea" id="RHEA-COMP:10475"/>
        <dbReference type="Rhea" id="RHEA-COMP:10492"/>
        <dbReference type="ChEBI" id="CHEBI:15636"/>
        <dbReference type="ChEBI" id="CHEBI:28938"/>
        <dbReference type="ChEBI" id="CHEBI:57453"/>
        <dbReference type="ChEBI" id="CHEBI:83100"/>
        <dbReference type="ChEBI" id="CHEBI:83143"/>
        <dbReference type="EC" id="2.1.2.10"/>
    </reaction>
</comment>
<dbReference type="AlphaFoldDB" id="A0A0R2PT74"/>
<dbReference type="NCBIfam" id="NF001567">
    <property type="entry name" value="PRK00389.1"/>
    <property type="match status" value="1"/>
</dbReference>
<dbReference type="GO" id="GO:0004047">
    <property type="term" value="F:aminomethyltransferase activity"/>
    <property type="evidence" value="ECO:0007669"/>
    <property type="project" value="UniProtKB-EC"/>
</dbReference>
<evidence type="ECO:0000313" key="11">
    <source>
        <dbReference type="Proteomes" id="UP000050874"/>
    </source>
</evidence>
<comment type="caution">
    <text evidence="10">The sequence shown here is derived from an EMBL/GenBank/DDBJ whole genome shotgun (WGS) entry which is preliminary data.</text>
</comment>
<dbReference type="Gene3D" id="4.10.1250.10">
    <property type="entry name" value="Aminomethyltransferase fragment"/>
    <property type="match status" value="1"/>
</dbReference>
<evidence type="ECO:0000259" key="8">
    <source>
        <dbReference type="Pfam" id="PF01571"/>
    </source>
</evidence>
<reference evidence="11" key="1">
    <citation type="submission" date="2015-10" db="EMBL/GenBank/DDBJ databases">
        <title>Metagenome-Assembled Genomes uncover a global brackish microbiome.</title>
        <authorList>
            <person name="Hugerth L.W."/>
            <person name="Larsson J."/>
            <person name="Alneberg J."/>
            <person name="Lindh M.V."/>
            <person name="Legrand C."/>
            <person name="Pinhassi J."/>
            <person name="Andersson A."/>
        </authorList>
    </citation>
    <scope>NUCLEOTIDE SEQUENCE [LARGE SCALE GENOMIC DNA]</scope>
</reference>
<dbReference type="Gene3D" id="3.30.70.1400">
    <property type="entry name" value="Aminomethyltransferase beta-barrel domains"/>
    <property type="match status" value="1"/>
</dbReference>
<evidence type="ECO:0000256" key="5">
    <source>
        <dbReference type="ARBA" id="ARBA00031395"/>
    </source>
</evidence>
<dbReference type="InterPro" id="IPR013977">
    <property type="entry name" value="GcvT_C"/>
</dbReference>
<dbReference type="Pfam" id="PF08669">
    <property type="entry name" value="GCV_T_C"/>
    <property type="match status" value="1"/>
</dbReference>
<dbReference type="Gene3D" id="3.30.1360.120">
    <property type="entry name" value="Probable tRNA modification gtpase trme, domain 1"/>
    <property type="match status" value="1"/>
</dbReference>
<dbReference type="PANTHER" id="PTHR43757">
    <property type="entry name" value="AMINOMETHYLTRANSFERASE"/>
    <property type="match status" value="1"/>
</dbReference>
<evidence type="ECO:0000259" key="9">
    <source>
        <dbReference type="Pfam" id="PF08669"/>
    </source>
</evidence>
<evidence type="ECO:0000256" key="7">
    <source>
        <dbReference type="PIRSR" id="PIRSR006487-1"/>
    </source>
</evidence>
<dbReference type="GO" id="GO:0005829">
    <property type="term" value="C:cytosol"/>
    <property type="evidence" value="ECO:0007669"/>
    <property type="project" value="TreeGrafter"/>
</dbReference>
<protein>
    <recommendedName>
        <fullName evidence="2">aminomethyltransferase</fullName>
        <ecNumber evidence="2">2.1.2.10</ecNumber>
    </recommendedName>
    <alternativeName>
        <fullName evidence="5">Glycine cleavage system T protein</fullName>
    </alternativeName>
</protein>
<dbReference type="EC" id="2.1.2.10" evidence="2"/>
<feature type="domain" description="GCVT N-terminal" evidence="8">
    <location>
        <begin position="6"/>
        <end position="254"/>
    </location>
</feature>
<feature type="binding site" evidence="7">
    <location>
        <position position="192"/>
    </location>
    <ligand>
        <name>substrate</name>
    </ligand>
</feature>
<dbReference type="InterPro" id="IPR006222">
    <property type="entry name" value="GCVT_N"/>
</dbReference>
<keyword evidence="3" id="KW-0032">Aminotransferase</keyword>
<dbReference type="InterPro" id="IPR006223">
    <property type="entry name" value="GcvT"/>
</dbReference>
<dbReference type="GO" id="GO:0005960">
    <property type="term" value="C:glycine cleavage complex"/>
    <property type="evidence" value="ECO:0007669"/>
    <property type="project" value="InterPro"/>
</dbReference>
<dbReference type="InterPro" id="IPR028896">
    <property type="entry name" value="GcvT/YgfZ/DmdA"/>
</dbReference>
<accession>A0A0R2PT74</accession>
<evidence type="ECO:0000256" key="4">
    <source>
        <dbReference type="ARBA" id="ARBA00022679"/>
    </source>
</evidence>
<evidence type="ECO:0000313" key="10">
    <source>
        <dbReference type="EMBL" id="KRO41319.1"/>
    </source>
</evidence>
<dbReference type="InterPro" id="IPR027266">
    <property type="entry name" value="TrmE/GcvT-like"/>
</dbReference>
<dbReference type="PANTHER" id="PTHR43757:SF2">
    <property type="entry name" value="AMINOMETHYLTRANSFERASE, MITOCHONDRIAL"/>
    <property type="match status" value="1"/>
</dbReference>
<keyword evidence="4" id="KW-0808">Transferase</keyword>
<dbReference type="NCBIfam" id="TIGR00528">
    <property type="entry name" value="gcvT"/>
    <property type="match status" value="1"/>
</dbReference>
<name>A0A0R2PT74_9GAMM</name>
<dbReference type="GO" id="GO:0006546">
    <property type="term" value="P:glycine catabolic process"/>
    <property type="evidence" value="ECO:0007669"/>
    <property type="project" value="InterPro"/>
</dbReference>
<sequence>MNKTSLHTTHLQLGAKMVNFSGWEMPITYTSLIEEHHAVRKSAGIFDVSHMAVFDFNGGDQIRFFEKIFANDIKKIANANKALYGVLLNEHGGILDDLIIYHADDKFRLVSNCSTREQNAAWYKKYAAEFGVEVIERKDMGILAIQGPHAIEAILAMNEISTSINDLETFGCMFAGDHLYARTGYTGEDGLELIVPNDVIVNLWNVALDQGCVPIGLGARDTLRLEAGLNLYGNDMTIYNHPYESNLSWTVDTQEDSRDFIGKQALLAVDQSACQKIIGVILKDRGVLRPGYEITHKQGKGIILSGTYSPTLEASIGLARVDQGFGDSGTVMIRNKELNVNFVSPRFLRQGKISS</sequence>
<evidence type="ECO:0000256" key="3">
    <source>
        <dbReference type="ARBA" id="ARBA00022576"/>
    </source>
</evidence>
<proteinExistence type="inferred from homology"/>
<evidence type="ECO:0000256" key="2">
    <source>
        <dbReference type="ARBA" id="ARBA00012616"/>
    </source>
</evidence>
<dbReference type="GO" id="GO:0008483">
    <property type="term" value="F:transaminase activity"/>
    <property type="evidence" value="ECO:0007669"/>
    <property type="project" value="UniProtKB-KW"/>
</dbReference>
<dbReference type="EMBL" id="LIAV01000008">
    <property type="protein sequence ID" value="KRO41319.1"/>
    <property type="molecule type" value="Genomic_DNA"/>
</dbReference>
<evidence type="ECO:0000256" key="6">
    <source>
        <dbReference type="ARBA" id="ARBA00047665"/>
    </source>
</evidence>
<comment type="similarity">
    <text evidence="1">Belongs to the GcvT family.</text>
</comment>
<dbReference type="PIRSF" id="PIRSF006487">
    <property type="entry name" value="GcvT"/>
    <property type="match status" value="1"/>
</dbReference>
<dbReference type="SUPFAM" id="SSF101790">
    <property type="entry name" value="Aminomethyltransferase beta-barrel domain"/>
    <property type="match status" value="1"/>
</dbReference>
<dbReference type="Pfam" id="PF01571">
    <property type="entry name" value="GCV_T"/>
    <property type="match status" value="1"/>
</dbReference>
<evidence type="ECO:0000256" key="1">
    <source>
        <dbReference type="ARBA" id="ARBA00008609"/>
    </source>
</evidence>
<dbReference type="FunFam" id="3.30.70.1400:FF:000001">
    <property type="entry name" value="Aminomethyltransferase"/>
    <property type="match status" value="1"/>
</dbReference>
<dbReference type="InterPro" id="IPR029043">
    <property type="entry name" value="GcvT/YgfZ_C"/>
</dbReference>
<dbReference type="Gene3D" id="2.40.30.110">
    <property type="entry name" value="Aminomethyltransferase beta-barrel domains"/>
    <property type="match status" value="1"/>
</dbReference>
<gene>
    <name evidence="10" type="ORF">ABR63_07405</name>
</gene>
<feature type="domain" description="Aminomethyltransferase C-terminal" evidence="9">
    <location>
        <begin position="276"/>
        <end position="347"/>
    </location>
</feature>
<dbReference type="Proteomes" id="UP000050874">
    <property type="component" value="Unassembled WGS sequence"/>
</dbReference>
<organism evidence="10 11">
    <name type="scientific">SAR86 cluster bacterium BACL1 MAG-120920-bin57</name>
    <dbReference type="NCBI Taxonomy" id="1655571"/>
    <lineage>
        <taxon>Bacteria</taxon>
        <taxon>Pseudomonadati</taxon>
        <taxon>Pseudomonadota</taxon>
        <taxon>Gammaproteobacteria</taxon>
        <taxon>SAR86 cluster</taxon>
    </lineage>
</organism>
<dbReference type="SUPFAM" id="SSF103025">
    <property type="entry name" value="Folate-binding domain"/>
    <property type="match status" value="1"/>
</dbReference>